<keyword evidence="3" id="KW-1185">Reference proteome</keyword>
<feature type="compositionally biased region" description="Basic and acidic residues" evidence="1">
    <location>
        <begin position="240"/>
        <end position="256"/>
    </location>
</feature>
<feature type="compositionally biased region" description="Low complexity" evidence="1">
    <location>
        <begin position="58"/>
        <end position="71"/>
    </location>
</feature>
<dbReference type="EMBL" id="JH767594">
    <property type="protein sequence ID" value="EON68285.1"/>
    <property type="molecule type" value="Genomic_DNA"/>
</dbReference>
<feature type="region of interest" description="Disordered" evidence="1">
    <location>
        <begin position="91"/>
        <end position="182"/>
    </location>
</feature>
<feature type="compositionally biased region" description="Low complexity" evidence="1">
    <location>
        <begin position="113"/>
        <end position="134"/>
    </location>
</feature>
<feature type="region of interest" description="Disordered" evidence="1">
    <location>
        <begin position="233"/>
        <end position="334"/>
    </location>
</feature>
<feature type="compositionally biased region" description="Basic residues" evidence="1">
    <location>
        <begin position="1"/>
        <end position="12"/>
    </location>
</feature>
<proteinExistence type="predicted"/>
<protein>
    <submittedName>
        <fullName evidence="2">Uncharacterized protein</fullName>
    </submittedName>
</protein>
<organism evidence="2 3">
    <name type="scientific">Coniosporium apollinis (strain CBS 100218)</name>
    <name type="common">Rock-inhabiting black yeast</name>
    <dbReference type="NCBI Taxonomy" id="1168221"/>
    <lineage>
        <taxon>Eukaryota</taxon>
        <taxon>Fungi</taxon>
        <taxon>Dikarya</taxon>
        <taxon>Ascomycota</taxon>
        <taxon>Pezizomycotina</taxon>
        <taxon>Dothideomycetes</taxon>
        <taxon>Dothideomycetes incertae sedis</taxon>
        <taxon>Coniosporium</taxon>
    </lineage>
</organism>
<feature type="compositionally biased region" description="Basic and acidic residues" evidence="1">
    <location>
        <begin position="22"/>
        <end position="31"/>
    </location>
</feature>
<dbReference type="Proteomes" id="UP000016924">
    <property type="component" value="Unassembled WGS sequence"/>
</dbReference>
<dbReference type="AlphaFoldDB" id="R7Z260"/>
<dbReference type="GeneID" id="19904854"/>
<gene>
    <name evidence="2" type="ORF">W97_07543</name>
</gene>
<dbReference type="OrthoDB" id="10404589at2759"/>
<feature type="compositionally biased region" description="Polar residues" evidence="1">
    <location>
        <begin position="95"/>
        <end position="112"/>
    </location>
</feature>
<reference evidence="3" key="1">
    <citation type="submission" date="2012-06" db="EMBL/GenBank/DDBJ databases">
        <title>The genome sequence of Coniosporium apollinis CBS 100218.</title>
        <authorList>
            <consortium name="The Broad Institute Genome Sequencing Platform"/>
            <person name="Cuomo C."/>
            <person name="Gorbushina A."/>
            <person name="Noack S."/>
            <person name="Walker B."/>
            <person name="Young S.K."/>
            <person name="Zeng Q."/>
            <person name="Gargeya S."/>
            <person name="Fitzgerald M."/>
            <person name="Haas B."/>
            <person name="Abouelleil A."/>
            <person name="Alvarado L."/>
            <person name="Arachchi H.M."/>
            <person name="Berlin A.M."/>
            <person name="Chapman S.B."/>
            <person name="Goldberg J."/>
            <person name="Griggs A."/>
            <person name="Gujja S."/>
            <person name="Hansen M."/>
            <person name="Howarth C."/>
            <person name="Imamovic A."/>
            <person name="Larimer J."/>
            <person name="McCowan C."/>
            <person name="Montmayeur A."/>
            <person name="Murphy C."/>
            <person name="Neiman D."/>
            <person name="Pearson M."/>
            <person name="Priest M."/>
            <person name="Roberts A."/>
            <person name="Saif S."/>
            <person name="Shea T."/>
            <person name="Sisk P."/>
            <person name="Sykes S."/>
            <person name="Wortman J."/>
            <person name="Nusbaum C."/>
            <person name="Birren B."/>
        </authorList>
    </citation>
    <scope>NUCLEOTIDE SEQUENCE [LARGE SCALE GENOMIC DNA]</scope>
    <source>
        <strain evidence="3">CBS 100218</strain>
    </source>
</reference>
<sequence length="364" mass="38569">MSVYAKSKHGGRRVWQPPQMTDEERLAREKAWASTIVAPSNQPEPKKRVPPLSANFVPASAQAAPSPTSESRSAAADTVMENILTAAGAWERAWRQTQSASSRSRGQTTPSVSTASQASHTRTTSSSSSDTASTVIETGDNYGPSFSAAVPQKPGPKVQQAAAKEAVPAPGTPPKAAAPLEPTTVLELDGVSKLRLTDEAHGAQQTTGSARTRLALLESLEKLGEQALRRRYTAGSVQVKDGKPAEQENSHGKGHEEVEEDAHSEDKDHANQPSKDSPDTPAHPLGDEAAKTSLTTSPTTSPIASPTKSDSSGEVIVFKGRPKARVRDADDEPAWVPIPEGSSLAFNPDYEKQKSGVIRSYLST</sequence>
<feature type="region of interest" description="Disordered" evidence="1">
    <location>
        <begin position="1"/>
        <end position="77"/>
    </location>
</feature>
<evidence type="ECO:0000256" key="1">
    <source>
        <dbReference type="SAM" id="MobiDB-lite"/>
    </source>
</evidence>
<evidence type="ECO:0000313" key="2">
    <source>
        <dbReference type="EMBL" id="EON68285.1"/>
    </source>
</evidence>
<name>R7Z260_CONA1</name>
<dbReference type="HOGENOM" id="CLU_760791_0_0_1"/>
<feature type="compositionally biased region" description="Low complexity" evidence="1">
    <location>
        <begin position="291"/>
        <end position="309"/>
    </location>
</feature>
<evidence type="ECO:0000313" key="3">
    <source>
        <dbReference type="Proteomes" id="UP000016924"/>
    </source>
</evidence>
<dbReference type="RefSeq" id="XP_007783602.1">
    <property type="nucleotide sequence ID" value="XM_007785412.1"/>
</dbReference>
<feature type="compositionally biased region" description="Low complexity" evidence="1">
    <location>
        <begin position="166"/>
        <end position="179"/>
    </location>
</feature>
<accession>R7Z260</accession>